<evidence type="ECO:0000259" key="1">
    <source>
        <dbReference type="PROSITE" id="PS50921"/>
    </source>
</evidence>
<evidence type="ECO:0000313" key="3">
    <source>
        <dbReference type="Proteomes" id="UP001165042"/>
    </source>
</evidence>
<dbReference type="InterPro" id="IPR036388">
    <property type="entry name" value="WH-like_DNA-bd_sf"/>
</dbReference>
<dbReference type="EMBL" id="BSSD01000002">
    <property type="protein sequence ID" value="GLW90774.1"/>
    <property type="molecule type" value="Genomic_DNA"/>
</dbReference>
<reference evidence="2" key="1">
    <citation type="submission" date="2023-02" db="EMBL/GenBank/DDBJ databases">
        <title>Actinokineospora globicatena NBRC 15670.</title>
        <authorList>
            <person name="Ichikawa N."/>
            <person name="Sato H."/>
            <person name="Tonouchi N."/>
        </authorList>
    </citation>
    <scope>NUCLEOTIDE SEQUENCE</scope>
    <source>
        <strain evidence="2">NBRC 15670</strain>
    </source>
</reference>
<dbReference type="Pfam" id="PF03861">
    <property type="entry name" value="ANTAR"/>
    <property type="match status" value="1"/>
</dbReference>
<dbReference type="SMART" id="SM01012">
    <property type="entry name" value="ANTAR"/>
    <property type="match status" value="1"/>
</dbReference>
<dbReference type="PROSITE" id="PS50921">
    <property type="entry name" value="ANTAR"/>
    <property type="match status" value="1"/>
</dbReference>
<accession>A0A9W6QLM7</accession>
<dbReference type="AlphaFoldDB" id="A0A9W6QLM7"/>
<sequence length="162" mass="17769">MPVTPDPISRVAQLQSELDGLRRALRTRATIEQAMGVLVVLRRCSPKEAFDALVRLSQQYNTKLHRVAHLVVGLFAEPSVEPLDSYLRRNIDGLDDDLTQAERTGPVGLDEALLDAARALAEAGQGQAEVDQAVRDLHRVLVEQGWVPPYDVLGPIADTSRA</sequence>
<comment type="caution">
    <text evidence="2">The sequence shown here is derived from an EMBL/GenBank/DDBJ whole genome shotgun (WGS) entry which is preliminary data.</text>
</comment>
<proteinExistence type="predicted"/>
<keyword evidence="3" id="KW-1185">Reference proteome</keyword>
<gene>
    <name evidence="2" type="ORF">Aglo03_15900</name>
</gene>
<dbReference type="InterPro" id="IPR011006">
    <property type="entry name" value="CheY-like_superfamily"/>
</dbReference>
<feature type="domain" description="ANTAR" evidence="1">
    <location>
        <begin position="11"/>
        <end position="72"/>
    </location>
</feature>
<protein>
    <recommendedName>
        <fullName evidence="1">ANTAR domain-containing protein</fullName>
    </recommendedName>
</protein>
<name>A0A9W6QLM7_9PSEU</name>
<dbReference type="GO" id="GO:0003723">
    <property type="term" value="F:RNA binding"/>
    <property type="evidence" value="ECO:0007669"/>
    <property type="project" value="InterPro"/>
</dbReference>
<dbReference type="SUPFAM" id="SSF52172">
    <property type="entry name" value="CheY-like"/>
    <property type="match status" value="1"/>
</dbReference>
<dbReference type="InterPro" id="IPR005561">
    <property type="entry name" value="ANTAR"/>
</dbReference>
<organism evidence="2 3">
    <name type="scientific">Actinokineospora globicatena</name>
    <dbReference type="NCBI Taxonomy" id="103729"/>
    <lineage>
        <taxon>Bacteria</taxon>
        <taxon>Bacillati</taxon>
        <taxon>Actinomycetota</taxon>
        <taxon>Actinomycetes</taxon>
        <taxon>Pseudonocardiales</taxon>
        <taxon>Pseudonocardiaceae</taxon>
        <taxon>Actinokineospora</taxon>
    </lineage>
</organism>
<dbReference type="Proteomes" id="UP001165042">
    <property type="component" value="Unassembled WGS sequence"/>
</dbReference>
<evidence type="ECO:0000313" key="2">
    <source>
        <dbReference type="EMBL" id="GLW90774.1"/>
    </source>
</evidence>
<dbReference type="Gene3D" id="1.10.10.10">
    <property type="entry name" value="Winged helix-like DNA-binding domain superfamily/Winged helix DNA-binding domain"/>
    <property type="match status" value="1"/>
</dbReference>